<keyword evidence="1" id="KW-0812">Transmembrane</keyword>
<keyword evidence="1" id="KW-1133">Transmembrane helix</keyword>
<dbReference type="Proteomes" id="UP000636960">
    <property type="component" value="Unassembled WGS sequence"/>
</dbReference>
<feature type="transmembrane region" description="Helical" evidence="1">
    <location>
        <begin position="45"/>
        <end position="64"/>
    </location>
</feature>
<accession>A0A919JYT1</accession>
<feature type="transmembrane region" description="Helical" evidence="1">
    <location>
        <begin position="423"/>
        <end position="444"/>
    </location>
</feature>
<dbReference type="Gene3D" id="3.40.50.300">
    <property type="entry name" value="P-loop containing nucleotide triphosphate hydrolases"/>
    <property type="match status" value="1"/>
</dbReference>
<evidence type="ECO:0000256" key="1">
    <source>
        <dbReference type="SAM" id="Phobius"/>
    </source>
</evidence>
<feature type="transmembrane region" description="Helical" evidence="1">
    <location>
        <begin position="551"/>
        <end position="575"/>
    </location>
</feature>
<dbReference type="RefSeq" id="WP_203781865.1">
    <property type="nucleotide sequence ID" value="NZ_BOMV01000034.1"/>
</dbReference>
<feature type="transmembrane region" description="Helical" evidence="1">
    <location>
        <begin position="581"/>
        <end position="606"/>
    </location>
</feature>
<evidence type="ECO:0000313" key="2">
    <source>
        <dbReference type="EMBL" id="GIE95568.1"/>
    </source>
</evidence>
<reference evidence="2" key="1">
    <citation type="submission" date="2021-01" db="EMBL/GenBank/DDBJ databases">
        <title>Whole genome shotgun sequence of Actinoplanes rishiriensis NBRC 108556.</title>
        <authorList>
            <person name="Komaki H."/>
            <person name="Tamura T."/>
        </authorList>
    </citation>
    <scope>NUCLEOTIDE SEQUENCE</scope>
    <source>
        <strain evidence="2">NBRC 108556</strain>
    </source>
</reference>
<dbReference type="SUPFAM" id="SSF52540">
    <property type="entry name" value="P-loop containing nucleoside triphosphate hydrolases"/>
    <property type="match status" value="1"/>
</dbReference>
<evidence type="ECO:0000313" key="3">
    <source>
        <dbReference type="Proteomes" id="UP000636960"/>
    </source>
</evidence>
<comment type="caution">
    <text evidence="2">The sequence shown here is derived from an EMBL/GenBank/DDBJ whole genome shotgun (WGS) entry which is preliminary data.</text>
</comment>
<evidence type="ECO:0008006" key="4">
    <source>
        <dbReference type="Google" id="ProtNLM"/>
    </source>
</evidence>
<keyword evidence="3" id="KW-1185">Reference proteome</keyword>
<organism evidence="2 3">
    <name type="scientific">Paractinoplanes rishiriensis</name>
    <dbReference type="NCBI Taxonomy" id="1050105"/>
    <lineage>
        <taxon>Bacteria</taxon>
        <taxon>Bacillati</taxon>
        <taxon>Actinomycetota</taxon>
        <taxon>Actinomycetes</taxon>
        <taxon>Micromonosporales</taxon>
        <taxon>Micromonosporaceae</taxon>
        <taxon>Paractinoplanes</taxon>
    </lineage>
</organism>
<keyword evidence="1" id="KW-0472">Membrane</keyword>
<gene>
    <name evidence="2" type="ORF">Ari01nite_30330</name>
</gene>
<dbReference type="AlphaFoldDB" id="A0A919JYT1"/>
<dbReference type="EMBL" id="BOMV01000034">
    <property type="protein sequence ID" value="GIE95568.1"/>
    <property type="molecule type" value="Genomic_DNA"/>
</dbReference>
<sequence length="851" mass="92581">MRGWRDRLQTAGWFLIGVAALLVSGWIVARALVAGSDASFERLVGWANVLALPVGALGTTLVILDRAWPRRSAGQDVEQALAELRVRIDRQWSHEAVLRAVSHPAPISVRWSSTGRPAAGRPVVMGGAADWRELPLEGDVAEIVDAFRGLPHRQLMVLGGPGGGKTVLAMLLTLGLLRRAAEGEPTPVLLAINEWDPGEHLDDFVARRIVQDYGDALARHGDPDTLARRMIERRLLLPVLDGLDELPESRQYRAVLALDAFAAEERPLVVTCRSTDYERMVVLGQAILTRAAVVELAPVTPEAVIEFLSYPELARPRWQPVFDELCRGGAPHVSSALSSPLFVALARAAYREPSTRPTDLLALPSRRAVADCLFATFVTSTYRATPVPREHIGRRYSPEQAARWLSVLARSAPRDLHWWNLRINPTSCALIACILAAVLAGVAGQVVAGRGIVCAAAAAYLVLMAAAGWLQPLWRGVETVRGPLAAGTAHRGKRFAYGLTCGLLTAWILEQWMWALPTALAAGLVAAGTGPWAPARFVATTPKSSLRFVRAGAALTALQYGVLGAVAVVAVLYWSRSPRDAVIAGLWSLVVFAAGAWLFAGGWTLLQFHIAHQVLAARGQLPFRLWRFLQDAHGRGALRRAGPVYQFRHILLQNHLRRAVPDGAGTDPATVDRLVSLWAGRGEPRADTDPYYVAEVARMFRERGLDDVLTEEWVNELRSRRSGVAAADRELVRLTAELLVARGAADEAIELVRPDKPLLAELLARCGRLAELRALADTGNWAAAERLALLLLREGRAFEAIDILRIWVSAGNSRALELLLHQLVRQGDAEEARDTLEAEIDAGRVNPAGIG</sequence>
<feature type="transmembrane region" description="Helical" evidence="1">
    <location>
        <begin position="450"/>
        <end position="474"/>
    </location>
</feature>
<proteinExistence type="predicted"/>
<feature type="transmembrane region" description="Helical" evidence="1">
    <location>
        <begin position="495"/>
        <end position="514"/>
    </location>
</feature>
<feature type="transmembrane region" description="Helical" evidence="1">
    <location>
        <begin position="12"/>
        <end position="33"/>
    </location>
</feature>
<dbReference type="InterPro" id="IPR027417">
    <property type="entry name" value="P-loop_NTPase"/>
</dbReference>
<name>A0A919JYT1_9ACTN</name>
<protein>
    <recommendedName>
        <fullName evidence="4">NACHT domain-containing protein</fullName>
    </recommendedName>
</protein>